<feature type="transmembrane region" description="Helical" evidence="7">
    <location>
        <begin position="533"/>
        <end position="558"/>
    </location>
</feature>
<keyword evidence="2" id="KW-0813">Transport</keyword>
<organism evidence="8 9">
    <name type="scientific">Klebsormidium nitens</name>
    <name type="common">Green alga</name>
    <name type="synonym">Ulothrix nitens</name>
    <dbReference type="NCBI Taxonomy" id="105231"/>
    <lineage>
        <taxon>Eukaryota</taxon>
        <taxon>Viridiplantae</taxon>
        <taxon>Streptophyta</taxon>
        <taxon>Klebsormidiophyceae</taxon>
        <taxon>Klebsormidiales</taxon>
        <taxon>Klebsormidiaceae</taxon>
        <taxon>Klebsormidium</taxon>
    </lineage>
</organism>
<feature type="region of interest" description="Disordered" evidence="6">
    <location>
        <begin position="132"/>
        <end position="153"/>
    </location>
</feature>
<dbReference type="GO" id="GO:0016020">
    <property type="term" value="C:membrane"/>
    <property type="evidence" value="ECO:0007669"/>
    <property type="project" value="UniProtKB-SubCell"/>
</dbReference>
<name>A0A1Y1I1C1_KLENI</name>
<comment type="subcellular location">
    <subcellularLocation>
        <location evidence="1">Membrane</location>
        <topology evidence="1">Multi-pass membrane protein</topology>
    </subcellularLocation>
</comment>
<dbReference type="OrthoDB" id="5086884at2759"/>
<feature type="compositionally biased region" description="Low complexity" evidence="6">
    <location>
        <begin position="453"/>
        <end position="467"/>
    </location>
</feature>
<evidence type="ECO:0008006" key="10">
    <source>
        <dbReference type="Google" id="ProtNLM"/>
    </source>
</evidence>
<dbReference type="AlphaFoldDB" id="A0A1Y1I1C1"/>
<keyword evidence="5 7" id="KW-0472">Membrane</keyword>
<dbReference type="InterPro" id="IPR036259">
    <property type="entry name" value="MFS_trans_sf"/>
</dbReference>
<evidence type="ECO:0000256" key="7">
    <source>
        <dbReference type="SAM" id="Phobius"/>
    </source>
</evidence>
<feature type="transmembrane region" description="Helical" evidence="7">
    <location>
        <begin position="12"/>
        <end position="37"/>
    </location>
</feature>
<feature type="transmembrane region" description="Helical" evidence="7">
    <location>
        <begin position="578"/>
        <end position="597"/>
    </location>
</feature>
<dbReference type="SUPFAM" id="SSF103473">
    <property type="entry name" value="MFS general substrate transporter"/>
    <property type="match status" value="1"/>
</dbReference>
<dbReference type="Gene3D" id="1.20.1250.20">
    <property type="entry name" value="MFS general substrate transporter like domains"/>
    <property type="match status" value="1"/>
</dbReference>
<feature type="transmembrane region" description="Helical" evidence="7">
    <location>
        <begin position="49"/>
        <end position="69"/>
    </location>
</feature>
<dbReference type="EMBL" id="DF237089">
    <property type="protein sequence ID" value="GAQ83239.1"/>
    <property type="molecule type" value="Genomic_DNA"/>
</dbReference>
<dbReference type="InterPro" id="IPR050930">
    <property type="entry name" value="MFS_Vesicular_Transporter"/>
</dbReference>
<dbReference type="InterPro" id="IPR011701">
    <property type="entry name" value="MFS"/>
</dbReference>
<proteinExistence type="predicted"/>
<evidence type="ECO:0000256" key="3">
    <source>
        <dbReference type="ARBA" id="ARBA00022692"/>
    </source>
</evidence>
<evidence type="ECO:0000256" key="4">
    <source>
        <dbReference type="ARBA" id="ARBA00022989"/>
    </source>
</evidence>
<dbReference type="PANTHER" id="PTHR23506">
    <property type="entry name" value="GH10249P"/>
    <property type="match status" value="1"/>
</dbReference>
<dbReference type="Proteomes" id="UP000054558">
    <property type="component" value="Unassembled WGS sequence"/>
</dbReference>
<protein>
    <recommendedName>
        <fullName evidence="10">Major facilitator superfamily protein</fullName>
    </recommendedName>
</protein>
<accession>A0A1Y1I1C1</accession>
<dbReference type="PANTHER" id="PTHR23506:SF26">
    <property type="entry name" value="MFS-TYPE TRANSPORTER SLC18B1"/>
    <property type="match status" value="1"/>
</dbReference>
<evidence type="ECO:0000313" key="8">
    <source>
        <dbReference type="EMBL" id="GAQ83239.1"/>
    </source>
</evidence>
<evidence type="ECO:0000256" key="6">
    <source>
        <dbReference type="SAM" id="MobiDB-lite"/>
    </source>
</evidence>
<feature type="region of interest" description="Disordered" evidence="6">
    <location>
        <begin position="442"/>
        <end position="482"/>
    </location>
</feature>
<evidence type="ECO:0000256" key="2">
    <source>
        <dbReference type="ARBA" id="ARBA00022448"/>
    </source>
</evidence>
<dbReference type="GO" id="GO:0022857">
    <property type="term" value="F:transmembrane transporter activity"/>
    <property type="evidence" value="ECO:0000318"/>
    <property type="project" value="GO_Central"/>
</dbReference>
<feature type="transmembrane region" description="Helical" evidence="7">
    <location>
        <begin position="76"/>
        <end position="94"/>
    </location>
</feature>
<gene>
    <name evidence="8" type="ORF">KFL_001400225</name>
</gene>
<evidence type="ECO:0000256" key="5">
    <source>
        <dbReference type="ARBA" id="ARBA00023136"/>
    </source>
</evidence>
<keyword evidence="4 7" id="KW-1133">Transmembrane helix</keyword>
<feature type="region of interest" description="Disordered" evidence="6">
    <location>
        <begin position="380"/>
        <end position="400"/>
    </location>
</feature>
<keyword evidence="9" id="KW-1185">Reference proteome</keyword>
<sequence>MVPPRLAPVLRGLVSTGLFLDAMIAGAIVPLLPYLVAHFGGSEQTVANLIAVGYGATLAAMLPSTFLLLNTGHLPVLTMGLTALLVSCALLGLNHSLWQLYGALVLMGASAEFLFAAALAMVTKLQSSGYEGGARSSQEGGKEPALEQAQVATPHPKVLRRALSRRALATNYGSSFRRNSGDAGILTALRSASVIVGGRQSIRALELVRTAALNPNRAVRARRQADVIQAPESGDETSPAADSWSPEWLNRRHTSPVAAAAPAEFGVPRTLTSVKPNLPVNPPSSFVDPFKVLALISPQDASEVDETTLGLILLLSSSHVVKWVIGGRILPTDAIVGEGTSEPVDCELGFRAEEKQGLGRNPEVQPSTCIEGSAAKFEISGGVNGRPEKSDSGESEGLQTGAKALGECQAAPERDVQLGLTPAAIPEPCNERMEGAALGAFAEGGEQEESTSDSDSGGDYSGYCSSEQSDDSASGGTKGIFGRSNALSRTSATLTKDSVPEEKQGRTQIVVESPEISRENLVKGEPSGRPPSVFWSLVGLVLLSAHAFPAILVIFAEALLMGAFDTVVPLFLKDTCHVSAAETGLVFGALALAYAGFRTGRPRG</sequence>
<feature type="transmembrane region" description="Helical" evidence="7">
    <location>
        <begin position="100"/>
        <end position="122"/>
    </location>
</feature>
<reference evidence="8 9" key="1">
    <citation type="journal article" date="2014" name="Nat. Commun.">
        <title>Klebsormidium flaccidum genome reveals primary factors for plant terrestrial adaptation.</title>
        <authorList>
            <person name="Hori K."/>
            <person name="Maruyama F."/>
            <person name="Fujisawa T."/>
            <person name="Togashi T."/>
            <person name="Yamamoto N."/>
            <person name="Seo M."/>
            <person name="Sato S."/>
            <person name="Yamada T."/>
            <person name="Mori H."/>
            <person name="Tajima N."/>
            <person name="Moriyama T."/>
            <person name="Ikeuchi M."/>
            <person name="Watanabe M."/>
            <person name="Wada H."/>
            <person name="Kobayashi K."/>
            <person name="Saito M."/>
            <person name="Masuda T."/>
            <person name="Sasaki-Sekimoto Y."/>
            <person name="Mashiguchi K."/>
            <person name="Awai K."/>
            <person name="Shimojima M."/>
            <person name="Masuda S."/>
            <person name="Iwai M."/>
            <person name="Nobusawa T."/>
            <person name="Narise T."/>
            <person name="Kondo S."/>
            <person name="Saito H."/>
            <person name="Sato R."/>
            <person name="Murakawa M."/>
            <person name="Ihara Y."/>
            <person name="Oshima-Yamada Y."/>
            <person name="Ohtaka K."/>
            <person name="Satoh M."/>
            <person name="Sonobe K."/>
            <person name="Ishii M."/>
            <person name="Ohtani R."/>
            <person name="Kanamori-Sato M."/>
            <person name="Honoki R."/>
            <person name="Miyazaki D."/>
            <person name="Mochizuki H."/>
            <person name="Umetsu J."/>
            <person name="Higashi K."/>
            <person name="Shibata D."/>
            <person name="Kamiya Y."/>
            <person name="Sato N."/>
            <person name="Nakamura Y."/>
            <person name="Tabata S."/>
            <person name="Ida S."/>
            <person name="Kurokawa K."/>
            <person name="Ohta H."/>
        </authorList>
    </citation>
    <scope>NUCLEOTIDE SEQUENCE [LARGE SCALE GENOMIC DNA]</scope>
    <source>
        <strain evidence="8 9">NIES-2285</strain>
    </source>
</reference>
<keyword evidence="3 7" id="KW-0812">Transmembrane</keyword>
<evidence type="ECO:0000313" key="9">
    <source>
        <dbReference type="Proteomes" id="UP000054558"/>
    </source>
</evidence>
<dbReference type="Pfam" id="PF07690">
    <property type="entry name" value="MFS_1"/>
    <property type="match status" value="1"/>
</dbReference>
<evidence type="ECO:0000256" key="1">
    <source>
        <dbReference type="ARBA" id="ARBA00004141"/>
    </source>
</evidence>